<feature type="compositionally biased region" description="Basic and acidic residues" evidence="1">
    <location>
        <begin position="29"/>
        <end position="41"/>
    </location>
</feature>
<accession>A0AAD7IZ25</accession>
<evidence type="ECO:0000313" key="3">
    <source>
        <dbReference type="Proteomes" id="UP001215280"/>
    </source>
</evidence>
<organism evidence="2 3">
    <name type="scientific">Mycena maculata</name>
    <dbReference type="NCBI Taxonomy" id="230809"/>
    <lineage>
        <taxon>Eukaryota</taxon>
        <taxon>Fungi</taxon>
        <taxon>Dikarya</taxon>
        <taxon>Basidiomycota</taxon>
        <taxon>Agaricomycotina</taxon>
        <taxon>Agaricomycetes</taxon>
        <taxon>Agaricomycetidae</taxon>
        <taxon>Agaricales</taxon>
        <taxon>Marasmiineae</taxon>
        <taxon>Mycenaceae</taxon>
        <taxon>Mycena</taxon>
    </lineage>
</organism>
<keyword evidence="3" id="KW-1185">Reference proteome</keyword>
<dbReference type="Proteomes" id="UP001215280">
    <property type="component" value="Unassembled WGS sequence"/>
</dbReference>
<evidence type="ECO:0000313" key="2">
    <source>
        <dbReference type="EMBL" id="KAJ7753382.1"/>
    </source>
</evidence>
<evidence type="ECO:0000256" key="1">
    <source>
        <dbReference type="SAM" id="MobiDB-lite"/>
    </source>
</evidence>
<comment type="caution">
    <text evidence="2">The sequence shown here is derived from an EMBL/GenBank/DDBJ whole genome shotgun (WGS) entry which is preliminary data.</text>
</comment>
<feature type="compositionally biased region" description="Polar residues" evidence="1">
    <location>
        <begin position="1"/>
        <end position="10"/>
    </location>
</feature>
<feature type="compositionally biased region" description="Acidic residues" evidence="1">
    <location>
        <begin position="531"/>
        <end position="541"/>
    </location>
</feature>
<feature type="compositionally biased region" description="Low complexity" evidence="1">
    <location>
        <begin position="486"/>
        <end position="497"/>
    </location>
</feature>
<reference evidence="2" key="1">
    <citation type="submission" date="2023-03" db="EMBL/GenBank/DDBJ databases">
        <title>Massive genome expansion in bonnet fungi (Mycena s.s.) driven by repeated elements and novel gene families across ecological guilds.</title>
        <authorList>
            <consortium name="Lawrence Berkeley National Laboratory"/>
            <person name="Harder C.B."/>
            <person name="Miyauchi S."/>
            <person name="Viragh M."/>
            <person name="Kuo A."/>
            <person name="Thoen E."/>
            <person name="Andreopoulos B."/>
            <person name="Lu D."/>
            <person name="Skrede I."/>
            <person name="Drula E."/>
            <person name="Henrissat B."/>
            <person name="Morin E."/>
            <person name="Kohler A."/>
            <person name="Barry K."/>
            <person name="LaButti K."/>
            <person name="Morin E."/>
            <person name="Salamov A."/>
            <person name="Lipzen A."/>
            <person name="Mereny Z."/>
            <person name="Hegedus B."/>
            <person name="Baldrian P."/>
            <person name="Stursova M."/>
            <person name="Weitz H."/>
            <person name="Taylor A."/>
            <person name="Grigoriev I.V."/>
            <person name="Nagy L.G."/>
            <person name="Martin F."/>
            <person name="Kauserud H."/>
        </authorList>
    </citation>
    <scope>NUCLEOTIDE SEQUENCE</scope>
    <source>
        <strain evidence="2">CBHHK188m</strain>
    </source>
</reference>
<feature type="compositionally biased region" description="Low complexity" evidence="1">
    <location>
        <begin position="447"/>
        <end position="461"/>
    </location>
</feature>
<sequence>MPTAFTTIAVETQPHIRHTKPKPRPPLTADERKEKKQERDAKQDAIDAALSKWYDDSLALAEDLSTKYKQKPKYFLEIMFQGGARMVHQQTKTNPYNAFRAEKAAECGESKNAPTLHEDYFDEYKHLTEQEKEALIERFKDTKARDVKLRRDTPRAKIQDVANIARNIKLLMIGLGTRVGVEGFFCIVRNSPDFHMQPQWFFTSRELEQYMPIATRRKWATVEVGLKVEAFCIAGCDVVNLLRTSKQKADFLKSGIREGLSEKLVAITGDPNAQMQYVWYEEDIVHKHSVILVGWTFPEIVNPSELSSSLAPLQTLYNAIKNDECKFVKLSPLELQARKKKWAEDVAAGRIEAKHRATRADKGVKRKRTCDEDDEDSGEEQDGMGNEDDDNDDESPHTTPPKRRRISAKRAVQPIIDEPNSDVDTPPATTPVEKPVAARKPRTTTQAASKAAPHKTAPAKKAAPRKAPRDDEVTRRAAAKVRADSAAKCAAKEAAAASGGGMAPTTSRPRPRPTYTSRDVITSEDERNADPDAEEDEDNDIDAPAPQRHRPAAVTSADERDADEEQVDAAAAGAAAA</sequence>
<name>A0AAD7IZ25_9AGAR</name>
<protein>
    <submittedName>
        <fullName evidence="2">Uncharacterized protein</fullName>
    </submittedName>
</protein>
<feature type="region of interest" description="Disordered" evidence="1">
    <location>
        <begin position="355"/>
        <end position="577"/>
    </location>
</feature>
<proteinExistence type="predicted"/>
<dbReference type="AlphaFoldDB" id="A0AAD7IZ25"/>
<feature type="region of interest" description="Disordered" evidence="1">
    <location>
        <begin position="1"/>
        <end position="41"/>
    </location>
</feature>
<feature type="compositionally biased region" description="Basic and acidic residues" evidence="1">
    <location>
        <begin position="467"/>
        <end position="485"/>
    </location>
</feature>
<feature type="compositionally biased region" description="Low complexity" evidence="1">
    <location>
        <begin position="504"/>
        <end position="518"/>
    </location>
</feature>
<feature type="compositionally biased region" description="Low complexity" evidence="1">
    <location>
        <begin position="568"/>
        <end position="577"/>
    </location>
</feature>
<dbReference type="EMBL" id="JARJLG010000071">
    <property type="protein sequence ID" value="KAJ7753382.1"/>
    <property type="molecule type" value="Genomic_DNA"/>
</dbReference>
<gene>
    <name evidence="2" type="ORF">DFH07DRAFT_960222</name>
</gene>
<feature type="compositionally biased region" description="Acidic residues" evidence="1">
    <location>
        <begin position="371"/>
        <end position="393"/>
    </location>
</feature>